<evidence type="ECO:0000256" key="9">
    <source>
        <dbReference type="ARBA" id="ARBA00061931"/>
    </source>
</evidence>
<dbReference type="GO" id="GO:0005634">
    <property type="term" value="C:nucleus"/>
    <property type="evidence" value="ECO:0007669"/>
    <property type="project" value="UniProtKB-SubCell"/>
</dbReference>
<evidence type="ECO:0000256" key="4">
    <source>
        <dbReference type="ARBA" id="ARBA00022490"/>
    </source>
</evidence>
<dbReference type="SUPFAM" id="SSF52540">
    <property type="entry name" value="P-loop containing nucleoside triphosphate hydrolases"/>
    <property type="match status" value="1"/>
</dbReference>
<comment type="similarity">
    <text evidence="3 10">Belongs to the AAA ATPase family.</text>
</comment>
<evidence type="ECO:0000313" key="13">
    <source>
        <dbReference type="Proteomes" id="UP001372338"/>
    </source>
</evidence>
<dbReference type="GO" id="GO:0016887">
    <property type="term" value="F:ATP hydrolysis activity"/>
    <property type="evidence" value="ECO:0007669"/>
    <property type="project" value="InterPro"/>
</dbReference>
<dbReference type="Pfam" id="PF17862">
    <property type="entry name" value="AAA_lid_3"/>
    <property type="match status" value="1"/>
</dbReference>
<evidence type="ECO:0000256" key="8">
    <source>
        <dbReference type="ARBA" id="ARBA00023242"/>
    </source>
</evidence>
<keyword evidence="13" id="KW-1185">Reference proteome</keyword>
<gene>
    <name evidence="12" type="ORF">RIF29_25371</name>
</gene>
<organism evidence="12 13">
    <name type="scientific">Crotalaria pallida</name>
    <name type="common">Smooth rattlebox</name>
    <name type="synonym">Crotalaria striata</name>
    <dbReference type="NCBI Taxonomy" id="3830"/>
    <lineage>
        <taxon>Eukaryota</taxon>
        <taxon>Viridiplantae</taxon>
        <taxon>Streptophyta</taxon>
        <taxon>Embryophyta</taxon>
        <taxon>Tracheophyta</taxon>
        <taxon>Spermatophyta</taxon>
        <taxon>Magnoliopsida</taxon>
        <taxon>eudicotyledons</taxon>
        <taxon>Gunneridae</taxon>
        <taxon>Pentapetalae</taxon>
        <taxon>rosids</taxon>
        <taxon>fabids</taxon>
        <taxon>Fabales</taxon>
        <taxon>Fabaceae</taxon>
        <taxon>Papilionoideae</taxon>
        <taxon>50 kb inversion clade</taxon>
        <taxon>genistoids sensu lato</taxon>
        <taxon>core genistoids</taxon>
        <taxon>Crotalarieae</taxon>
        <taxon>Crotalaria</taxon>
    </lineage>
</organism>
<evidence type="ECO:0000256" key="3">
    <source>
        <dbReference type="ARBA" id="ARBA00006914"/>
    </source>
</evidence>
<dbReference type="FunFam" id="1.10.8.60:FF:000006">
    <property type="entry name" value="26S protease regulatory subunit 8"/>
    <property type="match status" value="1"/>
</dbReference>
<keyword evidence="7" id="KW-0647">Proteasome</keyword>
<dbReference type="AlphaFoldDB" id="A0AAN9ETN6"/>
<proteinExistence type="inferred from homology"/>
<comment type="caution">
    <text evidence="12">The sequence shown here is derived from an EMBL/GenBank/DDBJ whole genome shotgun (WGS) entry which is preliminary data.</text>
</comment>
<dbReference type="InterPro" id="IPR041569">
    <property type="entry name" value="AAA_lid_3"/>
</dbReference>
<dbReference type="InterPro" id="IPR050221">
    <property type="entry name" value="26S_Proteasome_ATPase"/>
</dbReference>
<evidence type="ECO:0000259" key="11">
    <source>
        <dbReference type="SMART" id="SM00382"/>
    </source>
</evidence>
<keyword evidence="6 10" id="KW-0067">ATP-binding</keyword>
<dbReference type="PROSITE" id="PS00674">
    <property type="entry name" value="AAA"/>
    <property type="match status" value="1"/>
</dbReference>
<reference evidence="12 13" key="1">
    <citation type="submission" date="2024-01" db="EMBL/GenBank/DDBJ databases">
        <title>The genomes of 5 underutilized Papilionoideae crops provide insights into root nodulation and disease resistanc.</title>
        <authorList>
            <person name="Yuan L."/>
        </authorList>
    </citation>
    <scope>NUCLEOTIDE SEQUENCE [LARGE SCALE GENOMIC DNA]</scope>
    <source>
        <strain evidence="12">ZHUSHIDOU_FW_LH</strain>
        <tissue evidence="12">Leaf</tissue>
    </source>
</reference>
<dbReference type="InterPro" id="IPR012340">
    <property type="entry name" value="NA-bd_OB-fold"/>
</dbReference>
<keyword evidence="8" id="KW-0539">Nucleus</keyword>
<dbReference type="InterPro" id="IPR003593">
    <property type="entry name" value="AAA+_ATPase"/>
</dbReference>
<dbReference type="InterPro" id="IPR027417">
    <property type="entry name" value="P-loop_NTPase"/>
</dbReference>
<evidence type="ECO:0000256" key="5">
    <source>
        <dbReference type="ARBA" id="ARBA00022741"/>
    </source>
</evidence>
<dbReference type="Gene3D" id="2.40.50.140">
    <property type="entry name" value="Nucleic acid-binding proteins"/>
    <property type="match status" value="1"/>
</dbReference>
<keyword evidence="5 10" id="KW-0547">Nucleotide-binding</keyword>
<comment type="subcellular location">
    <subcellularLocation>
        <location evidence="2">Cytoplasm</location>
    </subcellularLocation>
    <subcellularLocation>
        <location evidence="1">Nucleus</location>
    </subcellularLocation>
</comment>
<dbReference type="CDD" id="cd19502">
    <property type="entry name" value="RecA-like_PAN_like"/>
    <property type="match status" value="1"/>
</dbReference>
<evidence type="ECO:0000256" key="10">
    <source>
        <dbReference type="RuleBase" id="RU003651"/>
    </source>
</evidence>
<sequence>MCYLGSVKAPPAPKPWICKPHLLQNQPLPSPSSFYSLYSHLSVHHHQWPDILLPSYADKHPIIQQCVIGNLVRFKSGGLHLIESFMVQRARDKSVISVQIRGNTELVHGVKQSSDAWFYKFLTFSVSSQALTLSFSSLSLRLSLANLKSQSIFSGSQCVFSVCLLCEIREKRKRKRRMASAAVELNQKHNNNEDVVQQENCSSSVTRAGEGLRQYYTLHIHEKQLNLRLKTHNLNRLQAQRNDFNSKVRMLREELQLLQEPGSYVGEVVKVMGKNKVLVKVHPEGKYVVDIDKSIDITKITPSTRVALRNDSYVLHLVLPSKVDPLVNLMKVEKVPDSTYDMIGGLDQQIKEIKEVIELPIKHPELFESLGIAQPKGVLLYGPPGTGKTLLARAVAHHTDCTFIRVSGSELVQKYIGEGSRMVRELFVMAREHAPSIIFMDEIDSIGSARMESGSGNGDSEVQRTMLELLNQLDGFEASNKIKVLMATNRIDILDQALLRPGRIDRKIEFPNPNEESRLDILKIHSRRMNLMRGIDLKKIAEKMNGASGAELKAVCTEAGMFALRERRVHVTQEDFEMAVAKVMKKETEKNMSLRKLWK</sequence>
<dbReference type="EMBL" id="JAYWIO010000005">
    <property type="protein sequence ID" value="KAK7259758.1"/>
    <property type="molecule type" value="Genomic_DNA"/>
</dbReference>
<keyword evidence="4" id="KW-0963">Cytoplasm</keyword>
<accession>A0AAN9ETN6</accession>
<evidence type="ECO:0000313" key="12">
    <source>
        <dbReference type="EMBL" id="KAK7259758.1"/>
    </source>
</evidence>
<evidence type="ECO:0000256" key="7">
    <source>
        <dbReference type="ARBA" id="ARBA00022942"/>
    </source>
</evidence>
<dbReference type="Gene3D" id="1.10.8.60">
    <property type="match status" value="1"/>
</dbReference>
<dbReference type="GO" id="GO:0000502">
    <property type="term" value="C:proteasome complex"/>
    <property type="evidence" value="ECO:0007669"/>
    <property type="project" value="UniProtKB-KW"/>
</dbReference>
<dbReference type="InterPro" id="IPR003959">
    <property type="entry name" value="ATPase_AAA_core"/>
</dbReference>
<dbReference type="InterPro" id="IPR003960">
    <property type="entry name" value="ATPase_AAA_CS"/>
</dbReference>
<evidence type="ECO:0000256" key="2">
    <source>
        <dbReference type="ARBA" id="ARBA00004496"/>
    </source>
</evidence>
<dbReference type="Proteomes" id="UP001372338">
    <property type="component" value="Unassembled WGS sequence"/>
</dbReference>
<dbReference type="FunFam" id="3.40.50.300:FF:000030">
    <property type="entry name" value="26S protease regulatory subunit 8"/>
    <property type="match status" value="1"/>
</dbReference>
<evidence type="ECO:0000256" key="6">
    <source>
        <dbReference type="ARBA" id="ARBA00022840"/>
    </source>
</evidence>
<dbReference type="FunFam" id="2.40.50.140:FF:000044">
    <property type="entry name" value="26S protease regulatory subunit 8"/>
    <property type="match status" value="1"/>
</dbReference>
<evidence type="ECO:0000256" key="1">
    <source>
        <dbReference type="ARBA" id="ARBA00004123"/>
    </source>
</evidence>
<dbReference type="Pfam" id="PF16450">
    <property type="entry name" value="Prot_ATP_ID_OB_C"/>
    <property type="match status" value="1"/>
</dbReference>
<dbReference type="GO" id="GO:0005524">
    <property type="term" value="F:ATP binding"/>
    <property type="evidence" value="ECO:0007669"/>
    <property type="project" value="UniProtKB-KW"/>
</dbReference>
<dbReference type="GO" id="GO:0005737">
    <property type="term" value="C:cytoplasm"/>
    <property type="evidence" value="ECO:0007669"/>
    <property type="project" value="UniProtKB-SubCell"/>
</dbReference>
<feature type="domain" description="AAA+ ATPase" evidence="11">
    <location>
        <begin position="374"/>
        <end position="514"/>
    </location>
</feature>
<dbReference type="SMART" id="SM00382">
    <property type="entry name" value="AAA"/>
    <property type="match status" value="1"/>
</dbReference>
<protein>
    <recommendedName>
        <fullName evidence="11">AAA+ ATPase domain-containing protein</fullName>
    </recommendedName>
</protein>
<comment type="subunit">
    <text evidence="9">Component of the 19S regulatory particle (RP/PA700) base subcomplex of the 26S proteasome. The 26S proteasome is composed of a core protease (CP), known as the 20S proteasome, capped at one or both ends by the 19S regulatory particle (RP/PA700). The RP/PA700 complex is composed of at least 17 different subunits in two subcomplexes, the base and the lid, which form the portions proximal and distal to the 20S proteolytic core, respectively.</text>
</comment>
<name>A0AAN9ETN6_CROPI</name>
<dbReference type="PANTHER" id="PTHR23073">
    <property type="entry name" value="26S PROTEASOME REGULATORY SUBUNIT"/>
    <property type="match status" value="1"/>
</dbReference>
<dbReference type="Pfam" id="PF00004">
    <property type="entry name" value="AAA"/>
    <property type="match status" value="1"/>
</dbReference>
<dbReference type="InterPro" id="IPR032501">
    <property type="entry name" value="Prot_ATP_ID_OB_2nd"/>
</dbReference>
<dbReference type="Gene3D" id="3.40.50.300">
    <property type="entry name" value="P-loop containing nucleotide triphosphate hydrolases"/>
    <property type="match status" value="1"/>
</dbReference>